<sequence>MATETKTIDAKNIFMKLRNIFTLLLFLPVVSALAQTSYFFPKAASFDASIPSPGKFLGYAIGTHYTRHEQIVAYFRELARVSNRIHVQTIGKTYEEREQIIATITAPANYNRLEEIRQEHLTLVDPSKPIIDNKAPVIIHLGYNVHGNESSSAEVSMLTAWYLAANNDPETQQWLKEAVIFIDPSLNPDGRDRAANWYNSYSSFPPIADPLDKEHQEQWPGGRTNHYFADLNRDWLNLVHIESRNRVQFFHQWYPNVQIDFHEQGSNATYYFEPTPKRHESPIVPQFLYDENAVLATYHAKALDEIGSLYFTKENYDNLSPIYGSTYPKFYGSVAATFEEASSRGLVTESTNGLLTFAFSIRNHVTTSLSTIRGSVAEKANLFKVQKNLFKQALEQARASKTKAYVFGDSRDENLTLTFLNLLLQHHIQVYELEGNTTQEDKKFEKGKSYIVPAEQPNYLIVHSLFEENILKDSIYYDNTGWSVIHAYGLQYAAINTPTFAKGKQVTSLPSINGDVLGGQSSLAYITAYTDFNATKALYALLQKGILVKTAFRPFTINHNNSKKTFGNGSLIIPVAGQPIAADSLYRLVKAIAANANITFTAVSTGFSAEGIDLGSSNIKAIRKPEVALAFGQGVTSSEAGQIWFLLNQHLGLPVVKLDLQNFERASLKRYNTLILPGGNYSAWNKATVDKIKDWVAEGGVLITLQNASAWAIQNDLVKEKLLDDDKDKPEGKPAAPLTTATATDNRAGRPVQQTSFGQSATERPESEPVSKSRNSRLDYDAQQDVEGAKRINGAIFTADLDTTHPIAFGVTTRKLFINKNSNTFLQSSANKYATVALYDSKPFVNGYASKENIKKVSSSAAILLSNSGNGQVVLFADDPTYRSYWLGTTRLFLNSIFFANLVSGGRNFAGESEHE</sequence>
<reference evidence="5" key="1">
    <citation type="submission" date="2016-04" db="EMBL/GenBank/DDBJ databases">
        <authorList>
            <person name="Chen L."/>
            <person name="Zhuang W."/>
            <person name="Wang G."/>
        </authorList>
    </citation>
    <scope>NUCLEOTIDE SEQUENCE [LARGE SCALE GENOMIC DNA]</scope>
    <source>
        <strain evidence="5">17621</strain>
    </source>
</reference>
<dbReference type="Gene3D" id="3.40.630.10">
    <property type="entry name" value="Zn peptidases"/>
    <property type="match status" value="1"/>
</dbReference>
<dbReference type="Gene3D" id="3.40.50.880">
    <property type="match status" value="1"/>
</dbReference>
<comment type="similarity">
    <text evidence="1">Belongs to the peptidase M14 family.</text>
</comment>
<dbReference type="InterPro" id="IPR029062">
    <property type="entry name" value="Class_I_gatase-like"/>
</dbReference>
<gene>
    <name evidence="4" type="ORF">A4H97_14495</name>
</gene>
<proteinExistence type="inferred from homology"/>
<dbReference type="GO" id="GO:0008270">
    <property type="term" value="F:zinc ion binding"/>
    <property type="evidence" value="ECO:0007669"/>
    <property type="project" value="InterPro"/>
</dbReference>
<dbReference type="Pfam" id="PF00246">
    <property type="entry name" value="Peptidase_M14"/>
    <property type="match status" value="1"/>
</dbReference>
<feature type="region of interest" description="Disordered" evidence="2">
    <location>
        <begin position="724"/>
        <end position="779"/>
    </location>
</feature>
<evidence type="ECO:0000256" key="1">
    <source>
        <dbReference type="PROSITE-ProRule" id="PRU01379"/>
    </source>
</evidence>
<feature type="compositionally biased region" description="Basic and acidic residues" evidence="2">
    <location>
        <begin position="763"/>
        <end position="779"/>
    </location>
</feature>
<keyword evidence="5" id="KW-1185">Reference proteome</keyword>
<evidence type="ECO:0000313" key="4">
    <source>
        <dbReference type="EMBL" id="OQP40818.1"/>
    </source>
</evidence>
<feature type="compositionally biased region" description="Low complexity" evidence="2">
    <location>
        <begin position="734"/>
        <end position="744"/>
    </location>
</feature>
<comment type="caution">
    <text evidence="1">Lacks conserved residue(s) required for the propagation of feature annotation.</text>
</comment>
<dbReference type="InterPro" id="IPR000834">
    <property type="entry name" value="Peptidase_M14"/>
</dbReference>
<dbReference type="Proteomes" id="UP000192610">
    <property type="component" value="Unassembled WGS sequence"/>
</dbReference>
<evidence type="ECO:0000313" key="5">
    <source>
        <dbReference type="Proteomes" id="UP000192610"/>
    </source>
</evidence>
<dbReference type="GO" id="GO:0006508">
    <property type="term" value="P:proteolysis"/>
    <property type="evidence" value="ECO:0007669"/>
    <property type="project" value="InterPro"/>
</dbReference>
<protein>
    <recommendedName>
        <fullName evidence="3">Peptidase M14 domain-containing protein</fullName>
    </recommendedName>
</protein>
<comment type="caution">
    <text evidence="4">The sequence shown here is derived from an EMBL/GenBank/DDBJ whole genome shotgun (WGS) entry which is preliminary data.</text>
</comment>
<dbReference type="STRING" id="354355.SAMN05660816_04155"/>
<dbReference type="AlphaFoldDB" id="A0A1V9E3Y8"/>
<dbReference type="SUPFAM" id="SSF53187">
    <property type="entry name" value="Zn-dependent exopeptidases"/>
    <property type="match status" value="1"/>
</dbReference>
<feature type="domain" description="Peptidase M14" evidence="3">
    <location>
        <begin position="64"/>
        <end position="393"/>
    </location>
</feature>
<dbReference type="GO" id="GO:0004181">
    <property type="term" value="F:metallocarboxypeptidase activity"/>
    <property type="evidence" value="ECO:0007669"/>
    <property type="project" value="InterPro"/>
</dbReference>
<accession>A0A1V9E3Y8</accession>
<dbReference type="PROSITE" id="PS52035">
    <property type="entry name" value="PEPTIDASE_M14"/>
    <property type="match status" value="1"/>
</dbReference>
<dbReference type="SUPFAM" id="SSF52317">
    <property type="entry name" value="Class I glutamine amidotransferase-like"/>
    <property type="match status" value="1"/>
</dbReference>
<dbReference type="EMBL" id="LVXG01000067">
    <property type="protein sequence ID" value="OQP40818.1"/>
    <property type="molecule type" value="Genomic_DNA"/>
</dbReference>
<evidence type="ECO:0000259" key="3">
    <source>
        <dbReference type="PROSITE" id="PS52035"/>
    </source>
</evidence>
<feature type="compositionally biased region" description="Polar residues" evidence="2">
    <location>
        <begin position="752"/>
        <end position="762"/>
    </location>
</feature>
<evidence type="ECO:0000256" key="2">
    <source>
        <dbReference type="SAM" id="MobiDB-lite"/>
    </source>
</evidence>
<dbReference type="SMART" id="SM00631">
    <property type="entry name" value="Zn_pept"/>
    <property type="match status" value="1"/>
</dbReference>
<organism evidence="4 5">
    <name type="scientific">Niastella yeongjuensis</name>
    <dbReference type="NCBI Taxonomy" id="354355"/>
    <lineage>
        <taxon>Bacteria</taxon>
        <taxon>Pseudomonadati</taxon>
        <taxon>Bacteroidota</taxon>
        <taxon>Chitinophagia</taxon>
        <taxon>Chitinophagales</taxon>
        <taxon>Chitinophagaceae</taxon>
        <taxon>Niastella</taxon>
    </lineage>
</organism>
<name>A0A1V9E3Y8_9BACT</name>